<feature type="domain" description="Helix-turn-helix" evidence="1">
    <location>
        <begin position="12"/>
        <end position="57"/>
    </location>
</feature>
<protein>
    <submittedName>
        <fullName evidence="2">DNA-binding protein</fullName>
    </submittedName>
</protein>
<gene>
    <name evidence="2" type="ORF">C1I91_00955</name>
</gene>
<sequence length="65" mass="7577">MNYNDLNIKKTMSVKEFSTEYGIGLNKAYELINSTNFPVIRCGKKYVIIRSKVDDWMFNQAGKCF</sequence>
<dbReference type="InterPro" id="IPR041657">
    <property type="entry name" value="HTH_17"/>
</dbReference>
<evidence type="ECO:0000313" key="3">
    <source>
        <dbReference type="Proteomes" id="UP000286268"/>
    </source>
</evidence>
<dbReference type="RefSeq" id="WP_128210813.1">
    <property type="nucleotide sequence ID" value="NZ_CP025746.1"/>
</dbReference>
<dbReference type="InterPro" id="IPR038148">
    <property type="entry name" value="Tn1545/Tn916_Xis"/>
</dbReference>
<evidence type="ECO:0000259" key="1">
    <source>
        <dbReference type="Pfam" id="PF12728"/>
    </source>
</evidence>
<dbReference type="Proteomes" id="UP000286268">
    <property type="component" value="Chromosome"/>
</dbReference>
<keyword evidence="3" id="KW-1185">Reference proteome</keyword>
<reference evidence="2 3" key="1">
    <citation type="submission" date="2018-01" db="EMBL/GenBank/DDBJ databases">
        <title>Genome Sequencing and Assembly of Anaerobacter polyendosporus strain CT4.</title>
        <authorList>
            <person name="Tachaapaikoon C."/>
            <person name="Sutheeworapong S."/>
            <person name="Jenjaroenpun P."/>
            <person name="Wongsurawat T."/>
            <person name="Nookeaw I."/>
            <person name="Cheawchanlertfa P."/>
            <person name="Kosugi A."/>
            <person name="Cheevadhanarak S."/>
            <person name="Ratanakhanokchai K."/>
        </authorList>
    </citation>
    <scope>NUCLEOTIDE SEQUENCE [LARGE SCALE GENOMIC DNA]</scope>
    <source>
        <strain evidence="2 3">CT4</strain>
    </source>
</reference>
<dbReference type="KEGG" id="cmah:C1I91_00955"/>
<keyword evidence="2" id="KW-0238">DNA-binding</keyword>
<dbReference type="Gene3D" id="3.90.105.50">
    <property type="match status" value="1"/>
</dbReference>
<organism evidence="2 3">
    <name type="scientific">Clostridium manihotivorum</name>
    <dbReference type="NCBI Taxonomy" id="2320868"/>
    <lineage>
        <taxon>Bacteria</taxon>
        <taxon>Bacillati</taxon>
        <taxon>Bacillota</taxon>
        <taxon>Clostridia</taxon>
        <taxon>Eubacteriales</taxon>
        <taxon>Clostridiaceae</taxon>
        <taxon>Clostridium</taxon>
    </lineage>
</organism>
<dbReference type="GO" id="GO:0003677">
    <property type="term" value="F:DNA binding"/>
    <property type="evidence" value="ECO:0007669"/>
    <property type="project" value="UniProtKB-KW"/>
</dbReference>
<name>A0A3R5TCU4_9CLOT</name>
<evidence type="ECO:0000313" key="2">
    <source>
        <dbReference type="EMBL" id="QAA30363.1"/>
    </source>
</evidence>
<dbReference type="OrthoDB" id="1923935at2"/>
<dbReference type="AlphaFoldDB" id="A0A3R5TCU4"/>
<dbReference type="EMBL" id="CP025746">
    <property type="protein sequence ID" value="QAA30363.1"/>
    <property type="molecule type" value="Genomic_DNA"/>
</dbReference>
<accession>A0A3R5TCU4</accession>
<dbReference type="Pfam" id="PF12728">
    <property type="entry name" value="HTH_17"/>
    <property type="match status" value="1"/>
</dbReference>
<proteinExistence type="predicted"/>